<dbReference type="Proteomes" id="UP000499080">
    <property type="component" value="Unassembled WGS sequence"/>
</dbReference>
<reference evidence="2 3" key="1">
    <citation type="journal article" date="2019" name="Sci. Rep.">
        <title>Orb-weaving spider Araneus ventricosus genome elucidates the spidroin gene catalogue.</title>
        <authorList>
            <person name="Kono N."/>
            <person name="Nakamura H."/>
            <person name="Ohtoshi R."/>
            <person name="Moran D.A.P."/>
            <person name="Shinohara A."/>
            <person name="Yoshida Y."/>
            <person name="Fujiwara M."/>
            <person name="Mori M."/>
            <person name="Tomita M."/>
            <person name="Arakawa K."/>
        </authorList>
    </citation>
    <scope>NUCLEOTIDE SEQUENCE [LARGE SCALE GENOMIC DNA]</scope>
</reference>
<gene>
    <name evidence="2" type="ORF">AVEN_274929_1</name>
</gene>
<proteinExistence type="predicted"/>
<evidence type="ECO:0000256" key="1">
    <source>
        <dbReference type="SAM" id="MobiDB-lite"/>
    </source>
</evidence>
<feature type="compositionally biased region" description="Polar residues" evidence="1">
    <location>
        <begin position="1"/>
        <end position="13"/>
    </location>
</feature>
<dbReference type="AlphaFoldDB" id="A0A4Y2MNK3"/>
<feature type="region of interest" description="Disordered" evidence="1">
    <location>
        <begin position="1"/>
        <end position="41"/>
    </location>
</feature>
<organism evidence="2 3">
    <name type="scientific">Araneus ventricosus</name>
    <name type="common">Orbweaver spider</name>
    <name type="synonym">Epeira ventricosa</name>
    <dbReference type="NCBI Taxonomy" id="182803"/>
    <lineage>
        <taxon>Eukaryota</taxon>
        <taxon>Metazoa</taxon>
        <taxon>Ecdysozoa</taxon>
        <taxon>Arthropoda</taxon>
        <taxon>Chelicerata</taxon>
        <taxon>Arachnida</taxon>
        <taxon>Araneae</taxon>
        <taxon>Araneomorphae</taxon>
        <taxon>Entelegynae</taxon>
        <taxon>Araneoidea</taxon>
        <taxon>Araneidae</taxon>
        <taxon>Araneus</taxon>
    </lineage>
</organism>
<comment type="caution">
    <text evidence="2">The sequence shown here is derived from an EMBL/GenBank/DDBJ whole genome shotgun (WGS) entry which is preliminary data.</text>
</comment>
<feature type="region of interest" description="Disordered" evidence="1">
    <location>
        <begin position="59"/>
        <end position="90"/>
    </location>
</feature>
<name>A0A4Y2MNK3_ARAVE</name>
<keyword evidence="3" id="KW-1185">Reference proteome</keyword>
<accession>A0A4Y2MNK3</accession>
<evidence type="ECO:0000313" key="3">
    <source>
        <dbReference type="Proteomes" id="UP000499080"/>
    </source>
</evidence>
<sequence length="90" mass="9805">MSPTQFHSGNRTSLGARWSSDKIPASGKRDPGSNPNFTEGSPRIWAQYMLNLTSWMKRTPAGVDGSLKREMPAQVSPLSPDHGSKLRGPP</sequence>
<evidence type="ECO:0000313" key="2">
    <source>
        <dbReference type="EMBL" id="GBN28741.1"/>
    </source>
</evidence>
<dbReference type="EMBL" id="BGPR01007686">
    <property type="protein sequence ID" value="GBN28741.1"/>
    <property type="molecule type" value="Genomic_DNA"/>
</dbReference>
<protein>
    <submittedName>
        <fullName evidence="2">Uncharacterized protein</fullName>
    </submittedName>
</protein>